<gene>
    <name evidence="4" type="ORF">QBC35DRAFT_460791</name>
</gene>
<reference evidence="4" key="1">
    <citation type="journal article" date="2023" name="Mol. Phylogenet. Evol.">
        <title>Genome-scale phylogeny and comparative genomics of the fungal order Sordariales.</title>
        <authorList>
            <person name="Hensen N."/>
            <person name="Bonometti L."/>
            <person name="Westerberg I."/>
            <person name="Brannstrom I.O."/>
            <person name="Guillou S."/>
            <person name="Cros-Aarteil S."/>
            <person name="Calhoun S."/>
            <person name="Haridas S."/>
            <person name="Kuo A."/>
            <person name="Mondo S."/>
            <person name="Pangilinan J."/>
            <person name="Riley R."/>
            <person name="LaButti K."/>
            <person name="Andreopoulos B."/>
            <person name="Lipzen A."/>
            <person name="Chen C."/>
            <person name="Yan M."/>
            <person name="Daum C."/>
            <person name="Ng V."/>
            <person name="Clum A."/>
            <person name="Steindorff A."/>
            <person name="Ohm R.A."/>
            <person name="Martin F."/>
            <person name="Silar P."/>
            <person name="Natvig D.O."/>
            <person name="Lalanne C."/>
            <person name="Gautier V."/>
            <person name="Ament-Velasquez S.L."/>
            <person name="Kruys A."/>
            <person name="Hutchinson M.I."/>
            <person name="Powell A.J."/>
            <person name="Barry K."/>
            <person name="Miller A.N."/>
            <person name="Grigoriev I.V."/>
            <person name="Debuchy R."/>
            <person name="Gladieux P."/>
            <person name="Hiltunen Thoren M."/>
            <person name="Johannesson H."/>
        </authorList>
    </citation>
    <scope>NUCLEOTIDE SEQUENCE</scope>
    <source>
        <strain evidence="4">PSN309</strain>
    </source>
</reference>
<feature type="compositionally biased region" description="Basic and acidic residues" evidence="1">
    <location>
        <begin position="757"/>
        <end position="766"/>
    </location>
</feature>
<feature type="compositionally biased region" description="Low complexity" evidence="1">
    <location>
        <begin position="727"/>
        <end position="740"/>
    </location>
</feature>
<feature type="signal peptide" evidence="3">
    <location>
        <begin position="1"/>
        <end position="21"/>
    </location>
</feature>
<comment type="caution">
    <text evidence="4">The sequence shown here is derived from an EMBL/GenBank/DDBJ whole genome shotgun (WGS) entry which is preliminary data.</text>
</comment>
<feature type="compositionally biased region" description="Polar residues" evidence="1">
    <location>
        <begin position="546"/>
        <end position="555"/>
    </location>
</feature>
<feature type="compositionally biased region" description="Gly residues" evidence="1">
    <location>
        <begin position="334"/>
        <end position="377"/>
    </location>
</feature>
<evidence type="ECO:0000256" key="2">
    <source>
        <dbReference type="SAM" id="Phobius"/>
    </source>
</evidence>
<feature type="compositionally biased region" description="Polar residues" evidence="1">
    <location>
        <begin position="589"/>
        <end position="606"/>
    </location>
</feature>
<evidence type="ECO:0000256" key="3">
    <source>
        <dbReference type="SAM" id="SignalP"/>
    </source>
</evidence>
<proteinExistence type="predicted"/>
<reference evidence="4" key="2">
    <citation type="submission" date="2023-05" db="EMBL/GenBank/DDBJ databases">
        <authorList>
            <consortium name="Lawrence Berkeley National Laboratory"/>
            <person name="Steindorff A."/>
            <person name="Hensen N."/>
            <person name="Bonometti L."/>
            <person name="Westerberg I."/>
            <person name="Brannstrom I.O."/>
            <person name="Guillou S."/>
            <person name="Cros-Aarteil S."/>
            <person name="Calhoun S."/>
            <person name="Haridas S."/>
            <person name="Kuo A."/>
            <person name="Mondo S."/>
            <person name="Pangilinan J."/>
            <person name="Riley R."/>
            <person name="Labutti K."/>
            <person name="Andreopoulos B."/>
            <person name="Lipzen A."/>
            <person name="Chen C."/>
            <person name="Yanf M."/>
            <person name="Daum C."/>
            <person name="Ng V."/>
            <person name="Clum A."/>
            <person name="Ohm R."/>
            <person name="Martin F."/>
            <person name="Silar P."/>
            <person name="Natvig D."/>
            <person name="Lalanne C."/>
            <person name="Gautier V."/>
            <person name="Ament-Velasquez S.L."/>
            <person name="Kruys A."/>
            <person name="Hutchinson M.I."/>
            <person name="Powell A.J."/>
            <person name="Barry K."/>
            <person name="Miller A.N."/>
            <person name="Grigoriev I.V."/>
            <person name="Debuchy R."/>
            <person name="Gladieux P."/>
            <person name="Thoren M.H."/>
            <person name="Johannesson H."/>
        </authorList>
    </citation>
    <scope>NUCLEOTIDE SEQUENCE</scope>
    <source>
        <strain evidence="4">PSN309</strain>
    </source>
</reference>
<feature type="compositionally biased region" description="Low complexity" evidence="1">
    <location>
        <begin position="691"/>
        <end position="718"/>
    </location>
</feature>
<feature type="chain" id="PRO_5042954589" evidence="3">
    <location>
        <begin position="22"/>
        <end position="766"/>
    </location>
</feature>
<keyword evidence="2" id="KW-0472">Membrane</keyword>
<feature type="compositionally biased region" description="Polar residues" evidence="1">
    <location>
        <begin position="629"/>
        <end position="639"/>
    </location>
</feature>
<keyword evidence="2" id="KW-0812">Transmembrane</keyword>
<feature type="compositionally biased region" description="Polar residues" evidence="1">
    <location>
        <begin position="497"/>
        <end position="507"/>
    </location>
</feature>
<feature type="region of interest" description="Disordered" evidence="1">
    <location>
        <begin position="458"/>
        <end position="766"/>
    </location>
</feature>
<feature type="transmembrane region" description="Helical" evidence="2">
    <location>
        <begin position="389"/>
        <end position="414"/>
    </location>
</feature>
<accession>A0AAN6WZ19</accession>
<dbReference type="CDD" id="cd12087">
    <property type="entry name" value="TM_EGFR-like"/>
    <property type="match status" value="1"/>
</dbReference>
<evidence type="ECO:0000256" key="1">
    <source>
        <dbReference type="SAM" id="MobiDB-lite"/>
    </source>
</evidence>
<feature type="region of interest" description="Disordered" evidence="1">
    <location>
        <begin position="329"/>
        <end position="383"/>
    </location>
</feature>
<dbReference type="EMBL" id="MU864363">
    <property type="protein sequence ID" value="KAK4190829.1"/>
    <property type="molecule type" value="Genomic_DNA"/>
</dbReference>
<keyword evidence="5" id="KW-1185">Reference proteome</keyword>
<dbReference type="Proteomes" id="UP001302126">
    <property type="component" value="Unassembled WGS sequence"/>
</dbReference>
<organism evidence="4 5">
    <name type="scientific">Podospora australis</name>
    <dbReference type="NCBI Taxonomy" id="1536484"/>
    <lineage>
        <taxon>Eukaryota</taxon>
        <taxon>Fungi</taxon>
        <taxon>Dikarya</taxon>
        <taxon>Ascomycota</taxon>
        <taxon>Pezizomycotina</taxon>
        <taxon>Sordariomycetes</taxon>
        <taxon>Sordariomycetidae</taxon>
        <taxon>Sordariales</taxon>
        <taxon>Podosporaceae</taxon>
        <taxon>Podospora</taxon>
    </lineage>
</organism>
<name>A0AAN6WZ19_9PEZI</name>
<keyword evidence="3" id="KW-0732">Signal</keyword>
<keyword evidence="2" id="KW-1133">Transmembrane helix</keyword>
<sequence>MQRLFCSTVAVLLLSVASVRAAEVVYITDLSIYSDLAPCAQSAIRYNVQSQTYDKCPAAVTGLQSCVCTKNNNMASISAQLSTSISYSCGATASEDQSSAQVVLNAYCNQATTAAFPAPTAVSVYLTDIPEVDYLAPCAKSALRYAMSSMTYAKCPSAAPALASCVCKKNQNSLLVSQIINSSAKYSCSGLTADVSSAQAMFSAYCGLNAGTSNFPKPSNPPGDMSYYITDLPQYSSLAPCAASAIRYVINSQTYALCPNGPQALASCVCLKDGMTAGILKELTSSVKYSCASTASEDIKSAVDVYNYYCSAARSEVVAAGVTNSIEQPYPPAGSGGGGGGGSGPRPTGGPGGGGSGGNGSGNGGSNSSGSSNGGADGSDPQSGSKTNIGMIVGIAAGAVGGLAILGAIIFFLVKSSKKRREREQLGEELFSGPGTGMEQKPVPVPGEFYKPGMMASDAVPAPPPASPSPSMLKVHTPPRADTVSPASAHGSAFSPPLNQSELSGQTAALYPPMPNTSELHSQHSTPAQGRVSPFVASPASPNPQTPGQAFSSYGSPPPHAPELYGQGAPSPNRPELQGQGAMYPPHPQNSSELQGQGSHFTNANPNRPELQGQGAMVAPPPDRPELQGQGSHFTSANPNRPELQGQSAMFAPAPDRPELQGQGTPFHDANPNRPELAGQFPQHQYPSYRQGGAPSPQLQGQGPPQFPGGQPQMGQGQVYQAYNSSPVPQQQQYQPQQGPTELQPVSWQSGPVPGVHEMDGFGRRR</sequence>
<feature type="compositionally biased region" description="Polar residues" evidence="1">
    <location>
        <begin position="516"/>
        <end position="528"/>
    </location>
</feature>
<evidence type="ECO:0000313" key="4">
    <source>
        <dbReference type="EMBL" id="KAK4190829.1"/>
    </source>
</evidence>
<protein>
    <submittedName>
        <fullName evidence="4">Uncharacterized protein</fullName>
    </submittedName>
</protein>
<evidence type="ECO:0000313" key="5">
    <source>
        <dbReference type="Proteomes" id="UP001302126"/>
    </source>
</evidence>
<dbReference type="AlphaFoldDB" id="A0AAN6WZ19"/>